<dbReference type="Proteomes" id="UP000242952">
    <property type="component" value="Segment"/>
</dbReference>
<evidence type="ECO:0000256" key="1">
    <source>
        <dbReference type="SAM" id="MobiDB-lite"/>
    </source>
</evidence>
<keyword evidence="3" id="KW-1185">Reference proteome</keyword>
<feature type="region of interest" description="Disordered" evidence="1">
    <location>
        <begin position="336"/>
        <end position="365"/>
    </location>
</feature>
<dbReference type="RefSeq" id="YP_003800000.1">
    <property type="nucleotide sequence ID" value="NC_014359.1"/>
</dbReference>
<organism evidence="2 3">
    <name type="scientific">Spissistilus festinus virus 1</name>
    <dbReference type="NCBI Taxonomy" id="862943"/>
    <lineage>
        <taxon>Viruses</taxon>
        <taxon>Riboviria</taxon>
        <taxon>Orthornavirae</taxon>
        <taxon>Duplornaviricota</taxon>
        <taxon>Chrymotiviricetes</taxon>
        <taxon>Ghabrivirales</taxon>
        <taxon>Alphatotivirineae</taxon>
        <taxon>Spiciviridae</taxon>
        <taxon>Spicivirus</taxon>
        <taxon>Spicivirus ichi</taxon>
    </lineage>
</organism>
<proteinExistence type="predicted"/>
<feature type="compositionally biased region" description="Pro residues" evidence="1">
    <location>
        <begin position="94"/>
        <end position="164"/>
    </location>
</feature>
<dbReference type="PANTHER" id="PTHR45725:SF1">
    <property type="entry name" value="DISHEVELLED ASSOCIATED ACTIVATOR OF MORPHOGENESIS, ISOFORM D"/>
    <property type="match status" value="1"/>
</dbReference>
<evidence type="ECO:0000313" key="2">
    <source>
        <dbReference type="EMBL" id="ADK12921.1"/>
    </source>
</evidence>
<dbReference type="OrthoDB" id="29701at10239"/>
<evidence type="ECO:0000313" key="3">
    <source>
        <dbReference type="Proteomes" id="UP000242952"/>
    </source>
</evidence>
<dbReference type="InterPro" id="IPR051425">
    <property type="entry name" value="Formin_Homology"/>
</dbReference>
<sequence>MSGGDLSGPGEPLIQPPPVPIPLQEDGAGSEAVPVAPPTRASMEASPGEGSPPSSPQGQVQLTGGALGGGDPPQAPLWGAQSPKGENPTSRGRSPPPRASPPPESPASQPLAPPPSEPNPSIQPPPPSPPPALQPPHDPQPGPSRLPPQHPEPRPPRSAGPPPSARQQQWYTGQTLLYNSVPTGRESWWGAVARVGEDLGPAVVAIGLGFLQPELLPILPALTAEAEAEIAAATDAAAAWAALRSHLARQEAEASVPPPENLVDALAWYRERVGRPSQHPRLAIPPHRLAVEAATRVPTPTNALGLAITRWASHLFHSHPEKFTKVVVGRNMFGSSVEPHHTDPQDTRFGRRDKQSQPTTVTLGDGSESLWMKLGEHSIHSANLTANLLVDETDISQGVPDFCSKYGTALRNNDTNFQHVANVGLQVGSGVALSTSGGGYDAPVNVWGTVLCTHNGPIPLGDPVARHGLHVHGGPAREMGRFTQTAIASLLQSGVPSERFVGSAINPNLAITSLPALKNLTASIMEGWEYYDNSLLYAKLWHYVMLNDFFSTFGIAPEAQAFPQGQGPTWINVTDANLDIYSIPNAISRRDLVFIEGQDIFEVASDLQLIYWIVTSAFRYDGPVGAQTPHQCYTEWPQIGVTVLARRAAPAAPAAAVVPSPTIVSFLTRMATRRNEWDSALKGLYLAMELFGVRLNMNEDEYWPIRTCLSAHNPWVPKVADYNFMFRLLKIFPDIQGDHKPEVGAFISLSASTRTRVVALYNAIMGAAATTVLYDLNITRSLLVSWCTGDVDTPPTFVQIMTEGLNQPQSGNDPQECTFFCQARAAFPKWIGANAASNLFPEDTWNGDFNNNAGAEHAYEVYNAAITPANFTPLIILEWLKVLPFEWGICSARPTLNLREEIRLRGLAAAVGWYANRGSDLYRERAVGDFPMKVVAYGVQVVNALAQGIRLAAVPGVGRQATIWEPYGSESGANPPWGPSAAVPAGDISYAADIHTLRPCSLMSFDYATDSVWAPTLLGAALGPGEVQRLTCWTGQTAEMSGVILPMVGIQAPPLRLPGRLNLLRIGGVRARVPGVDNVPQGAVEVVAPDALAANPAGNPQ</sequence>
<accession>D9D9L7</accession>
<feature type="compositionally biased region" description="Basic and acidic residues" evidence="1">
    <location>
        <begin position="338"/>
        <end position="355"/>
    </location>
</feature>
<gene>
    <name evidence="2" type="primary">PArp</name>
</gene>
<dbReference type="PANTHER" id="PTHR45725">
    <property type="entry name" value="FORMIN HOMOLOGY 2 FAMILY MEMBER"/>
    <property type="match status" value="1"/>
</dbReference>
<feature type="region of interest" description="Disordered" evidence="1">
    <location>
        <begin position="1"/>
        <end position="167"/>
    </location>
</feature>
<dbReference type="GeneID" id="9486891"/>
<dbReference type="EMBL" id="GU979419">
    <property type="protein sequence ID" value="ADK12921.1"/>
    <property type="molecule type" value="Genomic_RNA"/>
</dbReference>
<feature type="compositionally biased region" description="Low complexity" evidence="1">
    <location>
        <begin position="46"/>
        <end position="61"/>
    </location>
</feature>
<protein>
    <submittedName>
        <fullName evidence="2">Proline-alanine-rich protein</fullName>
    </submittedName>
</protein>
<reference evidence="2 3" key="1">
    <citation type="journal article" date="2010" name="Virology">
        <title>Plant-feeding insects harbor double-stranded RNA viruses encoding a novel proline-alanine rich protein and a polymerase distantly related to that of fungal viruses.</title>
        <authorList>
            <person name="Spear A."/>
            <person name="Sisterson M.S."/>
            <person name="Yokomi R."/>
            <person name="Stenger D.C."/>
        </authorList>
    </citation>
    <scope>NUCLEOTIDE SEQUENCE [LARGE SCALE GENOMIC DNA]</scope>
</reference>
<dbReference type="KEGG" id="vg:9486891"/>
<name>D9D9L7_9VIRU</name>